<evidence type="ECO:0000313" key="2">
    <source>
        <dbReference type="Proteomes" id="UP001058458"/>
    </source>
</evidence>
<dbReference type="EMBL" id="CP063414">
    <property type="protein sequence ID" value="UOE77596.1"/>
    <property type="molecule type" value="Genomic_DNA"/>
</dbReference>
<evidence type="ECO:0008006" key="3">
    <source>
        <dbReference type="Google" id="ProtNLM"/>
    </source>
</evidence>
<gene>
    <name evidence="1" type="ORF">IMI45_07260</name>
</gene>
<protein>
    <recommendedName>
        <fullName evidence="3">XRE family transcriptional regulator</fullName>
    </recommendedName>
</protein>
<evidence type="ECO:0000313" key="1">
    <source>
        <dbReference type="EMBL" id="UOE77596.1"/>
    </source>
</evidence>
<name>A0AB38R2S6_PARTM</name>
<dbReference type="AlphaFoldDB" id="A0AB38R2S6"/>
<reference evidence="1" key="1">
    <citation type="submission" date="2020-10" db="EMBL/GenBank/DDBJ databases">
        <authorList>
            <person name="Delgado J.A."/>
            <person name="Gonzalez J.M."/>
        </authorList>
    </citation>
    <scope>NUCLEOTIDE SEQUENCE</scope>
    <source>
        <strain evidence="1">23.6</strain>
    </source>
</reference>
<proteinExistence type="predicted"/>
<sequence>MELIDKYKMEIKDIARLIGQDTSQVKRWVLDSRIPVRIRHLAYQNEAMTMVKNICQSLNIYEEFKPYLYERAVKPQGHKDRLKDIDFELLVLFCKTNRIPLSLLSDATDVESLVEKVLRTRFMIPDFWRKLLPEWFPHHFHHHYSPQNQDPSEDFFH</sequence>
<dbReference type="Proteomes" id="UP001058458">
    <property type="component" value="Chromosome"/>
</dbReference>
<organism evidence="1 2">
    <name type="scientific">Parageobacillus thermoglucosidasius</name>
    <name type="common">Geobacillus thermoglucosidasius</name>
    <dbReference type="NCBI Taxonomy" id="1426"/>
    <lineage>
        <taxon>Bacteria</taxon>
        <taxon>Bacillati</taxon>
        <taxon>Bacillota</taxon>
        <taxon>Bacilli</taxon>
        <taxon>Bacillales</taxon>
        <taxon>Anoxybacillaceae</taxon>
        <taxon>Parageobacillus</taxon>
    </lineage>
</organism>
<accession>A0AB38R2S6</accession>
<dbReference type="RefSeq" id="WP_420768269.1">
    <property type="nucleotide sequence ID" value="NZ_CP184786.1"/>
</dbReference>